<protein>
    <submittedName>
        <fullName evidence="3">Uncharacterized protein</fullName>
    </submittedName>
</protein>
<keyword evidence="1" id="KW-0175">Coiled coil</keyword>
<feature type="compositionally biased region" description="Basic and acidic residues" evidence="2">
    <location>
        <begin position="260"/>
        <end position="273"/>
    </location>
</feature>
<comment type="caution">
    <text evidence="3">The sequence shown here is derived from an EMBL/GenBank/DDBJ whole genome shotgun (WGS) entry which is preliminary data.</text>
</comment>
<feature type="coiled-coil region" evidence="1">
    <location>
        <begin position="64"/>
        <end position="126"/>
    </location>
</feature>
<evidence type="ECO:0000256" key="2">
    <source>
        <dbReference type="SAM" id="MobiDB-lite"/>
    </source>
</evidence>
<accession>A0A9N7TGC8</accession>
<reference evidence="3" key="1">
    <citation type="submission" date="2020-03" db="EMBL/GenBank/DDBJ databases">
        <authorList>
            <person name="Weist P."/>
        </authorList>
    </citation>
    <scope>NUCLEOTIDE SEQUENCE</scope>
</reference>
<name>A0A9N7TGC8_PLEPL</name>
<evidence type="ECO:0000256" key="1">
    <source>
        <dbReference type="SAM" id="Coils"/>
    </source>
</evidence>
<gene>
    <name evidence="3" type="ORF">PLEPLA_LOCUS278</name>
</gene>
<feature type="region of interest" description="Disordered" evidence="2">
    <location>
        <begin position="196"/>
        <end position="301"/>
    </location>
</feature>
<evidence type="ECO:0000313" key="4">
    <source>
        <dbReference type="Proteomes" id="UP001153269"/>
    </source>
</evidence>
<proteinExistence type="predicted"/>
<evidence type="ECO:0000313" key="3">
    <source>
        <dbReference type="EMBL" id="CAB1412585.1"/>
    </source>
</evidence>
<sequence>MRFQFWDLPPVCEQIRGISSDTSQSDGERLFCGTSLALDPEWLELTWSRFSSVNQLISPNGHGEKSLMDTLNEHLAENAALKQQVEDQKNQMDTLNEHLDEITALKQQVEDQKKQMDTLKEHLAAEIHAPKKQGAENVQERDELKKRLDIDEKRKSRILELEAILQKMEEKEVPEETTLDEDSSFEEKSLLEVKRQLGNRPIGRPAVNQLTFATNARKEEEEEEKKKKKEEEEEEEKKKKKEEEEEEEEKEQEGGCQSCRDMRGFERTMEKAGKGAVMQAERDGRRQISGDRTGDRDGHRG</sequence>
<dbReference type="EMBL" id="CADEAL010000008">
    <property type="protein sequence ID" value="CAB1412585.1"/>
    <property type="molecule type" value="Genomic_DNA"/>
</dbReference>
<keyword evidence="4" id="KW-1185">Reference proteome</keyword>
<dbReference type="AlphaFoldDB" id="A0A9N7TGC8"/>
<dbReference type="Proteomes" id="UP001153269">
    <property type="component" value="Unassembled WGS sequence"/>
</dbReference>
<organism evidence="3 4">
    <name type="scientific">Pleuronectes platessa</name>
    <name type="common">European plaice</name>
    <dbReference type="NCBI Taxonomy" id="8262"/>
    <lineage>
        <taxon>Eukaryota</taxon>
        <taxon>Metazoa</taxon>
        <taxon>Chordata</taxon>
        <taxon>Craniata</taxon>
        <taxon>Vertebrata</taxon>
        <taxon>Euteleostomi</taxon>
        <taxon>Actinopterygii</taxon>
        <taxon>Neopterygii</taxon>
        <taxon>Teleostei</taxon>
        <taxon>Neoteleostei</taxon>
        <taxon>Acanthomorphata</taxon>
        <taxon>Carangaria</taxon>
        <taxon>Pleuronectiformes</taxon>
        <taxon>Pleuronectoidei</taxon>
        <taxon>Pleuronectidae</taxon>
        <taxon>Pleuronectes</taxon>
    </lineage>
</organism>
<feature type="compositionally biased region" description="Basic and acidic residues" evidence="2">
    <location>
        <begin position="280"/>
        <end position="301"/>
    </location>
</feature>